<dbReference type="CDD" id="cd00051">
    <property type="entry name" value="EFh"/>
    <property type="match status" value="4"/>
</dbReference>
<comment type="caution">
    <text evidence="5">The sequence shown here is derived from an EMBL/GenBank/DDBJ whole genome shotgun (WGS) entry which is preliminary data.</text>
</comment>
<protein>
    <submittedName>
        <fullName evidence="5">EF-hand domain-containing protein</fullName>
    </submittedName>
</protein>
<keyword evidence="6" id="KW-1185">Reference proteome</keyword>
<evidence type="ECO:0000259" key="4">
    <source>
        <dbReference type="PROSITE" id="PS50222"/>
    </source>
</evidence>
<feature type="domain" description="EF-hand" evidence="4">
    <location>
        <begin position="141"/>
        <end position="169"/>
    </location>
</feature>
<dbReference type="NCBIfam" id="NF041410">
    <property type="entry name" value="XopAW"/>
    <property type="match status" value="1"/>
</dbReference>
<feature type="domain" description="EF-hand" evidence="4">
    <location>
        <begin position="210"/>
        <end position="245"/>
    </location>
</feature>
<reference evidence="5 6" key="1">
    <citation type="submission" date="2023-02" db="EMBL/GenBank/DDBJ databases">
        <title>Pseudomonas chrutzelriedensis sp. nov., a potently antifungal strain isolated from moss.</title>
        <authorList>
            <person name="Schnyder A."/>
            <person name="Kalawong R."/>
            <person name="Eberl L."/>
            <person name="Agnoli K."/>
        </authorList>
    </citation>
    <scope>NUCLEOTIDE SEQUENCE [LARGE SCALE GENOMIC DNA]</scope>
    <source>
        <strain evidence="5 6">681</strain>
    </source>
</reference>
<dbReference type="InterPro" id="IPR002048">
    <property type="entry name" value="EF_hand_dom"/>
</dbReference>
<sequence>MVGSISSNYPSYTSTSTSTTAADSARREQFQKNLFAKLDTNGDGTVSQDELKAAQAKKPNSHMLANLSKNFAALDSDNSGGLSSEEMAAMAPPQQSQDQPPSTELADALLSVLDTNGNGSISSDELNKGLSSVGSSADSSQIFSALDTNQDGTVSADELAAALSPPPPPPQQVSGDQLFSQLDSDGDGSISATELSSALQASTGTSSTSTSTDTSAALLKVLDTDGSGGVSSNELKAALQAGREQNSGSSSAQSTLKEALNAMIASISKQYAQENVTTVGTNLNVTT</sequence>
<organism evidence="5 6">
    <name type="scientific">Pseudomonas fungipugnans</name>
    <dbReference type="NCBI Taxonomy" id="3024217"/>
    <lineage>
        <taxon>Bacteria</taxon>
        <taxon>Pseudomonadati</taxon>
        <taxon>Pseudomonadota</taxon>
        <taxon>Gammaproteobacteria</taxon>
        <taxon>Pseudomonadales</taxon>
        <taxon>Pseudomonadaceae</taxon>
        <taxon>Pseudomonas</taxon>
    </lineage>
</organism>
<dbReference type="InterPro" id="IPR039647">
    <property type="entry name" value="EF_hand_pair_protein_CML-like"/>
</dbReference>
<dbReference type="SUPFAM" id="SSF47473">
    <property type="entry name" value="EF-hand"/>
    <property type="match status" value="2"/>
</dbReference>
<keyword evidence="1" id="KW-0479">Metal-binding</keyword>
<evidence type="ECO:0000313" key="6">
    <source>
        <dbReference type="Proteomes" id="UP001159100"/>
    </source>
</evidence>
<dbReference type="InterPro" id="IPR011992">
    <property type="entry name" value="EF-hand-dom_pair"/>
</dbReference>
<feature type="region of interest" description="Disordered" evidence="3">
    <location>
        <begin position="1"/>
        <end position="26"/>
    </location>
</feature>
<feature type="domain" description="EF-hand" evidence="4">
    <location>
        <begin position="101"/>
        <end position="136"/>
    </location>
</feature>
<evidence type="ECO:0000256" key="2">
    <source>
        <dbReference type="ARBA" id="ARBA00022737"/>
    </source>
</evidence>
<dbReference type="PROSITE" id="PS50222">
    <property type="entry name" value="EF_HAND_2"/>
    <property type="match status" value="5"/>
</dbReference>
<feature type="region of interest" description="Disordered" evidence="3">
    <location>
        <begin position="39"/>
        <end position="59"/>
    </location>
</feature>
<feature type="compositionally biased region" description="Polar residues" evidence="3">
    <location>
        <begin position="172"/>
        <end position="183"/>
    </location>
</feature>
<dbReference type="RefSeq" id="WP_282315497.1">
    <property type="nucleotide sequence ID" value="NZ_JARBWL010000001.1"/>
</dbReference>
<dbReference type="Pfam" id="PF13202">
    <property type="entry name" value="EF-hand_5"/>
    <property type="match status" value="3"/>
</dbReference>
<dbReference type="EMBL" id="JARBWL010000001">
    <property type="protein sequence ID" value="MDI2591394.1"/>
    <property type="molecule type" value="Genomic_DNA"/>
</dbReference>
<feature type="compositionally biased region" description="Low complexity" evidence="3">
    <location>
        <begin position="1"/>
        <end position="23"/>
    </location>
</feature>
<feature type="region of interest" description="Disordered" evidence="3">
    <location>
        <begin position="75"/>
        <end position="102"/>
    </location>
</feature>
<feature type="domain" description="EF-hand" evidence="4">
    <location>
        <begin position="26"/>
        <end position="61"/>
    </location>
</feature>
<dbReference type="SMART" id="SM00054">
    <property type="entry name" value="EFh"/>
    <property type="match status" value="6"/>
</dbReference>
<feature type="domain" description="EF-hand" evidence="4">
    <location>
        <begin position="176"/>
        <end position="205"/>
    </location>
</feature>
<gene>
    <name evidence="5" type="ORF">POF45_08120</name>
</gene>
<feature type="region of interest" description="Disordered" evidence="3">
    <location>
        <begin position="160"/>
        <end position="191"/>
    </location>
</feature>
<keyword evidence="2" id="KW-0677">Repeat</keyword>
<dbReference type="PANTHER" id="PTHR10891">
    <property type="entry name" value="EF-HAND CALCIUM-BINDING DOMAIN CONTAINING PROTEIN"/>
    <property type="match status" value="1"/>
</dbReference>
<evidence type="ECO:0000256" key="1">
    <source>
        <dbReference type="ARBA" id="ARBA00022723"/>
    </source>
</evidence>
<evidence type="ECO:0000256" key="3">
    <source>
        <dbReference type="SAM" id="MobiDB-lite"/>
    </source>
</evidence>
<dbReference type="InterPro" id="IPR018247">
    <property type="entry name" value="EF_Hand_1_Ca_BS"/>
</dbReference>
<feature type="compositionally biased region" description="Low complexity" evidence="3">
    <location>
        <begin position="92"/>
        <end position="102"/>
    </location>
</feature>
<dbReference type="Gene3D" id="1.10.238.10">
    <property type="entry name" value="EF-hand"/>
    <property type="match status" value="3"/>
</dbReference>
<accession>A0ABT6QKK4</accession>
<dbReference type="Pfam" id="PF13499">
    <property type="entry name" value="EF-hand_7"/>
    <property type="match status" value="1"/>
</dbReference>
<dbReference type="PROSITE" id="PS00018">
    <property type="entry name" value="EF_HAND_1"/>
    <property type="match status" value="4"/>
</dbReference>
<name>A0ABT6QKK4_9PSED</name>
<evidence type="ECO:0000313" key="5">
    <source>
        <dbReference type="EMBL" id="MDI2591394.1"/>
    </source>
</evidence>
<dbReference type="Proteomes" id="UP001159100">
    <property type="component" value="Unassembled WGS sequence"/>
</dbReference>
<proteinExistence type="predicted"/>